<dbReference type="InterPro" id="IPR050723">
    <property type="entry name" value="CFA/CMAS"/>
</dbReference>
<dbReference type="SUPFAM" id="SSF53335">
    <property type="entry name" value="S-adenosyl-L-methionine-dependent methyltransferases"/>
    <property type="match status" value="2"/>
</dbReference>
<dbReference type="Proteomes" id="UP000182227">
    <property type="component" value="Unassembled WGS sequence"/>
</dbReference>
<dbReference type="InterPro" id="IPR029063">
    <property type="entry name" value="SAM-dependent_MTases_sf"/>
</dbReference>
<feature type="region of interest" description="Disordered" evidence="6">
    <location>
        <begin position="311"/>
        <end position="331"/>
    </location>
</feature>
<organism evidence="7 8">
    <name type="scientific">Mycolicibacterium conceptionense</name>
    <dbReference type="NCBI Taxonomy" id="451644"/>
    <lineage>
        <taxon>Bacteria</taxon>
        <taxon>Bacillati</taxon>
        <taxon>Actinomycetota</taxon>
        <taxon>Actinomycetes</taxon>
        <taxon>Mycobacteriales</taxon>
        <taxon>Mycobacteriaceae</taxon>
        <taxon>Mycolicibacterium</taxon>
    </lineage>
</organism>
<keyword evidence="4" id="KW-0949">S-adenosyl-L-methionine</keyword>
<feature type="compositionally biased region" description="Polar residues" evidence="6">
    <location>
        <begin position="1"/>
        <end position="14"/>
    </location>
</feature>
<feature type="region of interest" description="Disordered" evidence="6">
    <location>
        <begin position="1"/>
        <end position="25"/>
    </location>
</feature>
<evidence type="ECO:0000256" key="3">
    <source>
        <dbReference type="ARBA" id="ARBA00022679"/>
    </source>
</evidence>
<gene>
    <name evidence="7" type="ORF">BN970_01584</name>
</gene>
<evidence type="ECO:0000256" key="5">
    <source>
        <dbReference type="ARBA" id="ARBA00023098"/>
    </source>
</evidence>
<comment type="similarity">
    <text evidence="1">Belongs to the CFA/CMAS family.</text>
</comment>
<dbReference type="GO" id="GO:0006629">
    <property type="term" value="P:lipid metabolic process"/>
    <property type="evidence" value="ECO:0007669"/>
    <property type="project" value="UniProtKB-KW"/>
</dbReference>
<dbReference type="PANTHER" id="PTHR43667">
    <property type="entry name" value="CYCLOPROPANE-FATTY-ACYL-PHOSPHOLIPID SYNTHASE"/>
    <property type="match status" value="1"/>
</dbReference>
<dbReference type="AlphaFoldDB" id="A0A0U1D4P2"/>
<dbReference type="InterPro" id="IPR047672">
    <property type="entry name" value="CMAS_actinobact"/>
</dbReference>
<sequence length="608" mass="69372">MTVTKHQKDATTTFIGAPPGERHGSTADEVRSHYDLSNEFFRLWQDPTQTYSCAYFEREDMTLEEAQMAKVDLALGKLGLQPGMTLLDIGCGWGSTIMRAVDKYDVNVIGLTLSHNQLAHIEQRFAESNSPRSKEVRLQPWEEFDEPVDRIVSIGAFEHFGFEKYADYFKKTYELMPDDGVMLLHTIVSTSKEEVAELGLPTTMSLMRFFRFIVTEIYPGGRIPLIKMVEDRAVEAGFHVTRKQRLRPHYARTLDTWAANLQANKDEAIAITSEEVYERYLKYLTGCADLFRVGYTDVCNSPAKKCNYGEVATHGRRDNGDGPDAAALRRNPSPLRPLRRLLRALPRPVPHLQLRVLRPRRHDAGRSQMAKIDLALDKLDLEPGMTLLDVGCGWGALMKRGLERYDVNVIGLTLSRNQYAYCQSLLDQTDTRRSHLVCLQGWEQFDQPVDRIVSIEAFEAFGKSRYAAFFDTAHRVLPADGRMVIETIFTHPINYWREHGIAITLNDMKFTRFIGREIFPGGQLPSDQDMFEFSSDAGFSTEELQLMNAHYVRTLDTWAANLVAHRDEAIAATSEEVYDRYMRYITGCADFFRRGISEVAQFTFAKES</sequence>
<dbReference type="CDD" id="cd02440">
    <property type="entry name" value="AdoMet_MTases"/>
    <property type="match status" value="2"/>
</dbReference>
<evidence type="ECO:0000256" key="1">
    <source>
        <dbReference type="ARBA" id="ARBA00010815"/>
    </source>
</evidence>
<reference evidence="7 8" key="1">
    <citation type="submission" date="2015-03" db="EMBL/GenBank/DDBJ databases">
        <authorList>
            <person name="Murphy D."/>
        </authorList>
    </citation>
    <scope>NUCLEOTIDE SEQUENCE [LARGE SCALE GENOMIC DNA]</scope>
    <source>
        <strain evidence="7 8">D16</strain>
    </source>
</reference>
<protein>
    <submittedName>
        <fullName evidence="7">Cyclopropane-fatty-acyl-phospholipid synthase</fullName>
    </submittedName>
</protein>
<evidence type="ECO:0000256" key="6">
    <source>
        <dbReference type="SAM" id="MobiDB-lite"/>
    </source>
</evidence>
<dbReference type="GO" id="GO:0008168">
    <property type="term" value="F:methyltransferase activity"/>
    <property type="evidence" value="ECO:0007669"/>
    <property type="project" value="UniProtKB-KW"/>
</dbReference>
<keyword evidence="2" id="KW-0489">Methyltransferase</keyword>
<evidence type="ECO:0000256" key="2">
    <source>
        <dbReference type="ARBA" id="ARBA00022603"/>
    </source>
</evidence>
<keyword evidence="3" id="KW-0808">Transferase</keyword>
<dbReference type="NCBIfam" id="NF040660">
    <property type="entry name" value="mycolic_MTase"/>
    <property type="match status" value="1"/>
</dbReference>
<dbReference type="Pfam" id="PF02353">
    <property type="entry name" value="CMAS"/>
    <property type="match status" value="2"/>
</dbReference>
<evidence type="ECO:0000256" key="4">
    <source>
        <dbReference type="ARBA" id="ARBA00022691"/>
    </source>
</evidence>
<evidence type="ECO:0000313" key="7">
    <source>
        <dbReference type="EMBL" id="CQD08201.1"/>
    </source>
</evidence>
<accession>A0A0U1D4P2</accession>
<dbReference type="EMBL" id="CTEF01000001">
    <property type="protein sequence ID" value="CQD08201.1"/>
    <property type="molecule type" value="Genomic_DNA"/>
</dbReference>
<dbReference type="GO" id="GO:0032259">
    <property type="term" value="P:methylation"/>
    <property type="evidence" value="ECO:0007669"/>
    <property type="project" value="UniProtKB-KW"/>
</dbReference>
<dbReference type="FunFam" id="3.40.50.150:FF:000115">
    <property type="entry name" value="Cyclopropane mycolic acid synthase 1"/>
    <property type="match status" value="2"/>
</dbReference>
<name>A0A0U1D4P2_9MYCO</name>
<proteinExistence type="inferred from homology"/>
<dbReference type="PANTHER" id="PTHR43667:SF1">
    <property type="entry name" value="CYCLOPROPANE-FATTY-ACYL-PHOSPHOLIPID SYNTHASE"/>
    <property type="match status" value="1"/>
</dbReference>
<dbReference type="Gene3D" id="3.40.50.150">
    <property type="entry name" value="Vaccinia Virus protein VP39"/>
    <property type="match status" value="2"/>
</dbReference>
<evidence type="ECO:0000313" key="8">
    <source>
        <dbReference type="Proteomes" id="UP000182227"/>
    </source>
</evidence>
<keyword evidence="5" id="KW-0443">Lipid metabolism</keyword>